<name>A0A168FAM1_CORDF</name>
<evidence type="ECO:0000256" key="1">
    <source>
        <dbReference type="SAM" id="MobiDB-lite"/>
    </source>
</evidence>
<proteinExistence type="predicted"/>
<dbReference type="AlphaFoldDB" id="A0A168FAM1"/>
<gene>
    <name evidence="2" type="ORF">LEL_06884</name>
</gene>
<evidence type="ECO:0000313" key="3">
    <source>
        <dbReference type="Proteomes" id="UP000076881"/>
    </source>
</evidence>
<sequence length="154" mass="16835">MASPVPELSGAPPQLSTAASSSERLKSSTSATPANIMSSLPSQSSETTPELRSSSHSNKPLEEASGARRPRRSRRWVDMTKVACKECRERRSKVQTHGGGKSPCPFTEGSHTLMTFLFLTSAMADRHATVVNQKTYYVSIRPPRANLRANYGRN</sequence>
<organism evidence="2 3">
    <name type="scientific">Akanthomyces lecanii RCEF 1005</name>
    <dbReference type="NCBI Taxonomy" id="1081108"/>
    <lineage>
        <taxon>Eukaryota</taxon>
        <taxon>Fungi</taxon>
        <taxon>Dikarya</taxon>
        <taxon>Ascomycota</taxon>
        <taxon>Pezizomycotina</taxon>
        <taxon>Sordariomycetes</taxon>
        <taxon>Hypocreomycetidae</taxon>
        <taxon>Hypocreales</taxon>
        <taxon>Cordycipitaceae</taxon>
        <taxon>Akanthomyces</taxon>
        <taxon>Cordyceps confragosa</taxon>
    </lineage>
</organism>
<evidence type="ECO:0000313" key="2">
    <source>
        <dbReference type="EMBL" id="OAA74896.1"/>
    </source>
</evidence>
<feature type="region of interest" description="Disordered" evidence="1">
    <location>
        <begin position="1"/>
        <end position="77"/>
    </location>
</feature>
<protein>
    <submittedName>
        <fullName evidence="2">Uncharacterized protein</fullName>
    </submittedName>
</protein>
<dbReference type="EMBL" id="AZHF01000005">
    <property type="protein sequence ID" value="OAA74896.1"/>
    <property type="molecule type" value="Genomic_DNA"/>
</dbReference>
<comment type="caution">
    <text evidence="2">The sequence shown here is derived from an EMBL/GenBank/DDBJ whole genome shotgun (WGS) entry which is preliminary data.</text>
</comment>
<reference evidence="2 3" key="1">
    <citation type="journal article" date="2016" name="Genome Biol. Evol.">
        <title>Divergent and convergent evolution of fungal pathogenicity.</title>
        <authorList>
            <person name="Shang Y."/>
            <person name="Xiao G."/>
            <person name="Zheng P."/>
            <person name="Cen K."/>
            <person name="Zhan S."/>
            <person name="Wang C."/>
        </authorList>
    </citation>
    <scope>NUCLEOTIDE SEQUENCE [LARGE SCALE GENOMIC DNA]</scope>
    <source>
        <strain evidence="2 3">RCEF 1005</strain>
    </source>
</reference>
<dbReference type="Proteomes" id="UP000076881">
    <property type="component" value="Unassembled WGS sequence"/>
</dbReference>
<keyword evidence="3" id="KW-1185">Reference proteome</keyword>
<accession>A0A168FAM1</accession>
<feature type="compositionally biased region" description="Polar residues" evidence="1">
    <location>
        <begin position="14"/>
        <end position="58"/>
    </location>
</feature>